<reference evidence="1 2" key="1">
    <citation type="submission" date="2019-07" db="EMBL/GenBank/DDBJ databases">
        <authorList>
            <person name="Fryberger R.B."/>
            <person name="Stoner T.H."/>
            <person name="Garlena R.A."/>
            <person name="Russell D.A."/>
            <person name="Pope W.H."/>
            <person name="Jacobs-Sera D."/>
            <person name="Hatfull G.F."/>
        </authorList>
    </citation>
    <scope>NUCLEOTIDE SEQUENCE [LARGE SCALE GENOMIC DNA]</scope>
</reference>
<dbReference type="GeneID" id="55623090"/>
<dbReference type="KEGG" id="vg:55623090"/>
<name>A0A5J6TR60_9CAUD</name>
<evidence type="ECO:0000313" key="1">
    <source>
        <dbReference type="EMBL" id="QFG12319.1"/>
    </source>
</evidence>
<proteinExistence type="predicted"/>
<dbReference type="RefSeq" id="YP_009852458.1">
    <property type="nucleotide sequence ID" value="NC_048813.1"/>
</dbReference>
<evidence type="ECO:0000313" key="2">
    <source>
        <dbReference type="Proteomes" id="UP000325813"/>
    </source>
</evidence>
<dbReference type="Proteomes" id="UP000325813">
    <property type="component" value="Segment"/>
</dbReference>
<accession>A0A5J6TR60</accession>
<gene>
    <name evidence="1" type="primary">6</name>
    <name evidence="1" type="ORF">PBI_RANCH_6</name>
</gene>
<sequence>MGRRIDDMSFSEARDWAAKGWMDLFRTVNGEWGPYDAEHYLTVVLPADAPDWLREELASQLARVDLDHWD</sequence>
<dbReference type="EMBL" id="MN234207">
    <property type="protein sequence ID" value="QFG12319.1"/>
    <property type="molecule type" value="Genomic_DNA"/>
</dbReference>
<keyword evidence="2" id="KW-1185">Reference proteome</keyword>
<protein>
    <submittedName>
        <fullName evidence="1">Uncharacterized protein</fullName>
    </submittedName>
</protein>
<organism evidence="1 2">
    <name type="scientific">Gordonia phage Ranch</name>
    <dbReference type="NCBI Taxonomy" id="2599848"/>
    <lineage>
        <taxon>Viruses</taxon>
        <taxon>Duplodnaviria</taxon>
        <taxon>Heunggongvirae</taxon>
        <taxon>Uroviricota</taxon>
        <taxon>Caudoviricetes</taxon>
        <taxon>Dovevirinae</taxon>
        <taxon>Lambovirus</taxon>
        <taxon>Lambovirus ranch</taxon>
    </lineage>
</organism>